<evidence type="ECO:0000313" key="2">
    <source>
        <dbReference type="EMBL" id="JAS99115.1"/>
    </source>
</evidence>
<proteinExistence type="predicted"/>
<feature type="chain" id="PRO_5008585813" evidence="1">
    <location>
        <begin position="19"/>
        <end position="140"/>
    </location>
</feature>
<keyword evidence="1" id="KW-0732">Signal</keyword>
<feature type="non-terminal residue" evidence="2">
    <location>
        <position position="140"/>
    </location>
</feature>
<gene>
    <name evidence="2" type="ORF">g.57334</name>
</gene>
<feature type="non-terminal residue" evidence="2">
    <location>
        <position position="1"/>
    </location>
</feature>
<sequence length="140" mass="14602">GHPLAVPLAAALPVLVHAQQQQRAERIHPQDAQGEQPPVQFLRVEVRVCQPAVDAPEAHVILRDPPPVGNVEAVDGAASEPGCRDIAQRRAVLEPRAPAEVVGVCGAVVYCDGKVPLVLGAYQGRELYADDDVASVGGGG</sequence>
<organism evidence="2">
    <name type="scientific">Homalodisca liturata</name>
    <dbReference type="NCBI Taxonomy" id="320908"/>
    <lineage>
        <taxon>Eukaryota</taxon>
        <taxon>Metazoa</taxon>
        <taxon>Ecdysozoa</taxon>
        <taxon>Arthropoda</taxon>
        <taxon>Hexapoda</taxon>
        <taxon>Insecta</taxon>
        <taxon>Pterygota</taxon>
        <taxon>Neoptera</taxon>
        <taxon>Paraneoptera</taxon>
        <taxon>Hemiptera</taxon>
        <taxon>Auchenorrhyncha</taxon>
        <taxon>Membracoidea</taxon>
        <taxon>Cicadellidae</taxon>
        <taxon>Cicadellinae</taxon>
        <taxon>Proconiini</taxon>
        <taxon>Homalodisca</taxon>
    </lineage>
</organism>
<feature type="signal peptide" evidence="1">
    <location>
        <begin position="1"/>
        <end position="18"/>
    </location>
</feature>
<evidence type="ECO:0000256" key="1">
    <source>
        <dbReference type="SAM" id="SignalP"/>
    </source>
</evidence>
<name>A0A1B6JIU5_9HEMI</name>
<dbReference type="EMBL" id="GECU01008591">
    <property type="protein sequence ID" value="JAS99115.1"/>
    <property type="molecule type" value="Transcribed_RNA"/>
</dbReference>
<accession>A0A1B6JIU5</accession>
<reference evidence="2" key="1">
    <citation type="submission" date="2015-11" db="EMBL/GenBank/DDBJ databases">
        <title>De novo transcriptome assembly of four potential Pierce s Disease insect vectors from Arizona vineyards.</title>
        <authorList>
            <person name="Tassone E.E."/>
        </authorList>
    </citation>
    <scope>NUCLEOTIDE SEQUENCE</scope>
</reference>
<dbReference type="AlphaFoldDB" id="A0A1B6JIU5"/>
<protein>
    <submittedName>
        <fullName evidence="2">Uncharacterized protein</fullName>
    </submittedName>
</protein>